<name>A0A0D4CKK7_LIMMU</name>
<evidence type="ECO:0000313" key="1">
    <source>
        <dbReference type="EMBL" id="AJT50579.1"/>
    </source>
</evidence>
<gene>
    <name evidence="1" type="ORF">LBLM1_05710</name>
</gene>
<proteinExistence type="predicted"/>
<keyword evidence="2" id="KW-1185">Reference proteome</keyword>
<dbReference type="RefSeq" id="WP_039945323.1">
    <property type="nucleotide sequence ID" value="NZ_CP011013.1"/>
</dbReference>
<protein>
    <submittedName>
        <fullName evidence="1">Uncharacterized protein</fullName>
    </submittedName>
</protein>
<dbReference type="KEGG" id="lmu:LBLM1_05710"/>
<organism evidence="1 2">
    <name type="scientific">Limosilactobacillus mucosae LM1</name>
    <dbReference type="NCBI Taxonomy" id="1130798"/>
    <lineage>
        <taxon>Bacteria</taxon>
        <taxon>Bacillati</taxon>
        <taxon>Bacillota</taxon>
        <taxon>Bacilli</taxon>
        <taxon>Lactobacillales</taxon>
        <taxon>Lactobacillaceae</taxon>
        <taxon>Limosilactobacillus</taxon>
    </lineage>
</organism>
<evidence type="ECO:0000313" key="2">
    <source>
        <dbReference type="Proteomes" id="UP000003645"/>
    </source>
</evidence>
<dbReference type="EMBL" id="CP011013">
    <property type="protein sequence ID" value="AJT50579.1"/>
    <property type="molecule type" value="Genomic_DNA"/>
</dbReference>
<dbReference type="STRING" id="1130798.LBLM1_05710"/>
<sequence length="157" mass="18579">MTENKMTVRFYKKTSAQLTYVEKLWENNPMLVDKMPGTRNAFINMLLTDYLSIIIKNQDGNNKVTYEDLKKKLLTPKNTQLEELKRNQYHLEDRINAMFYLLLISNKVLAENGGLKELGSMFEYGTPEYKIYHELMNLVDEDNKRLFASVRQKNKQK</sequence>
<dbReference type="HOGENOM" id="CLU_1675656_0_0_9"/>
<dbReference type="Proteomes" id="UP000003645">
    <property type="component" value="Chromosome"/>
</dbReference>
<dbReference type="AlphaFoldDB" id="A0A0D4CKK7"/>
<reference evidence="1 2" key="1">
    <citation type="journal article" date="2012" name="J. Bacteriol.">
        <title>Genome sequence of Lactobacillus mucosae LM1, isolated from piglet feces.</title>
        <authorList>
            <person name="Lee J.H."/>
            <person name="Valeriano V.D."/>
            <person name="Shin Y.R."/>
            <person name="Chae J.P."/>
            <person name="Kim G.B."/>
            <person name="Ham J.S."/>
            <person name="Chun J."/>
            <person name="Kang D.K."/>
        </authorList>
    </citation>
    <scope>NUCLEOTIDE SEQUENCE [LARGE SCALE GENOMIC DNA]</scope>
    <source>
        <strain evidence="1 2">LM1</strain>
    </source>
</reference>
<accession>A0A0D4CKK7</accession>